<dbReference type="GO" id="GO:0015234">
    <property type="term" value="F:thiamine transmembrane transporter activity"/>
    <property type="evidence" value="ECO:0007669"/>
    <property type="project" value="InterPro"/>
</dbReference>
<accession>A0A0R1X5S5</accession>
<evidence type="ECO:0000313" key="3">
    <source>
        <dbReference type="Proteomes" id="UP000050949"/>
    </source>
</evidence>
<evidence type="ECO:0008006" key="4">
    <source>
        <dbReference type="Google" id="ProtNLM"/>
    </source>
</evidence>
<dbReference type="NCBIfam" id="TIGR02357">
    <property type="entry name" value="ECF_ThiT_YuaJ"/>
    <property type="match status" value="1"/>
</dbReference>
<keyword evidence="1" id="KW-0812">Transmembrane</keyword>
<proteinExistence type="predicted"/>
<sequence length="200" mass="21571">MLKKKITLGGLIEGAIMAALAMALSYIPHSIGGLGIQLQWGLLPLILVAERRGWQVGTIAGLIWGLLDAMLRGGSNLLNPLQIIMEYPVAFGVLGLAGLVALPLRDALKDRKLGMAVGYIFIGGLIGTIAKYFFHFIAGVFYWGTYAPKGWNVWLFSLYVNGISAVLGLIYVAVVLGVLASIAPQLFVVSNRNRHIEEAH</sequence>
<feature type="transmembrane region" description="Helical" evidence="1">
    <location>
        <begin position="163"/>
        <end position="188"/>
    </location>
</feature>
<evidence type="ECO:0000256" key="1">
    <source>
        <dbReference type="SAM" id="Phobius"/>
    </source>
</evidence>
<dbReference type="GO" id="GO:0005886">
    <property type="term" value="C:plasma membrane"/>
    <property type="evidence" value="ECO:0007669"/>
    <property type="project" value="InterPro"/>
</dbReference>
<organism evidence="2 3">
    <name type="scientific">Schleiferilactobacillus harbinensis DSM 16991</name>
    <dbReference type="NCBI Taxonomy" id="1122147"/>
    <lineage>
        <taxon>Bacteria</taxon>
        <taxon>Bacillati</taxon>
        <taxon>Bacillota</taxon>
        <taxon>Bacilli</taxon>
        <taxon>Lactobacillales</taxon>
        <taxon>Lactobacillaceae</taxon>
        <taxon>Schleiferilactobacillus</taxon>
    </lineage>
</organism>
<evidence type="ECO:0000313" key="2">
    <source>
        <dbReference type="EMBL" id="KRM25706.1"/>
    </source>
</evidence>
<comment type="caution">
    <text evidence="2">The sequence shown here is derived from an EMBL/GenBank/DDBJ whole genome shotgun (WGS) entry which is preliminary data.</text>
</comment>
<feature type="transmembrane region" description="Helical" evidence="1">
    <location>
        <begin position="87"/>
        <end position="104"/>
    </location>
</feature>
<dbReference type="AlphaFoldDB" id="A0A0R1X5S5"/>
<dbReference type="InterPro" id="IPR012651">
    <property type="entry name" value="Thia_Transptr_ThiT"/>
</dbReference>
<dbReference type="OrthoDB" id="9795813at2"/>
<dbReference type="EMBL" id="AZFW01000103">
    <property type="protein sequence ID" value="KRM25706.1"/>
    <property type="molecule type" value="Genomic_DNA"/>
</dbReference>
<dbReference type="Gene3D" id="1.10.1760.20">
    <property type="match status" value="1"/>
</dbReference>
<dbReference type="RefSeq" id="WP_146994562.1">
    <property type="nucleotide sequence ID" value="NZ_AZFW01000103.1"/>
</dbReference>
<feature type="transmembrane region" description="Helical" evidence="1">
    <location>
        <begin position="116"/>
        <end position="143"/>
    </location>
</feature>
<protein>
    <recommendedName>
        <fullName evidence="4">Proton-coupled thiamine transporter</fullName>
    </recommendedName>
</protein>
<keyword evidence="1" id="KW-1133">Transmembrane helix</keyword>
<dbReference type="Proteomes" id="UP000050949">
    <property type="component" value="Unassembled WGS sequence"/>
</dbReference>
<dbReference type="PATRIC" id="fig|1122147.4.peg.643"/>
<name>A0A0R1X5S5_9LACO</name>
<gene>
    <name evidence="2" type="ORF">FC91_GL000621</name>
</gene>
<feature type="transmembrane region" description="Helical" evidence="1">
    <location>
        <begin position="7"/>
        <end position="25"/>
    </location>
</feature>
<dbReference type="Pfam" id="PF09515">
    <property type="entry name" value="Thia_YuaJ"/>
    <property type="match status" value="1"/>
</dbReference>
<reference evidence="2 3" key="1">
    <citation type="journal article" date="2015" name="Genome Announc.">
        <title>Expanding the biotechnology potential of lactobacilli through comparative genomics of 213 strains and associated genera.</title>
        <authorList>
            <person name="Sun Z."/>
            <person name="Harris H.M."/>
            <person name="McCann A."/>
            <person name="Guo C."/>
            <person name="Argimon S."/>
            <person name="Zhang W."/>
            <person name="Yang X."/>
            <person name="Jeffery I.B."/>
            <person name="Cooney J.C."/>
            <person name="Kagawa T.F."/>
            <person name="Liu W."/>
            <person name="Song Y."/>
            <person name="Salvetti E."/>
            <person name="Wrobel A."/>
            <person name="Rasinkangas P."/>
            <person name="Parkhill J."/>
            <person name="Rea M.C."/>
            <person name="O'Sullivan O."/>
            <person name="Ritari J."/>
            <person name="Douillard F.P."/>
            <person name="Paul Ross R."/>
            <person name="Yang R."/>
            <person name="Briner A.E."/>
            <person name="Felis G.E."/>
            <person name="de Vos W.M."/>
            <person name="Barrangou R."/>
            <person name="Klaenhammer T.R."/>
            <person name="Caufield P.W."/>
            <person name="Cui Y."/>
            <person name="Zhang H."/>
            <person name="O'Toole P.W."/>
        </authorList>
    </citation>
    <scope>NUCLEOTIDE SEQUENCE [LARGE SCALE GENOMIC DNA]</scope>
    <source>
        <strain evidence="2 3">DSM 16991</strain>
    </source>
</reference>
<keyword evidence="1" id="KW-0472">Membrane</keyword>
<dbReference type="eggNOG" id="COG3859">
    <property type="taxonomic scope" value="Bacteria"/>
</dbReference>